<feature type="domain" description="CCHC-type" evidence="2">
    <location>
        <begin position="241"/>
        <end position="257"/>
    </location>
</feature>
<dbReference type="Proteomes" id="UP000734854">
    <property type="component" value="Unassembled WGS sequence"/>
</dbReference>
<protein>
    <recommendedName>
        <fullName evidence="2">CCHC-type domain-containing protein</fullName>
    </recommendedName>
</protein>
<feature type="compositionally biased region" description="Basic and acidic residues" evidence="1">
    <location>
        <begin position="787"/>
        <end position="797"/>
    </location>
</feature>
<evidence type="ECO:0000313" key="4">
    <source>
        <dbReference type="Proteomes" id="UP000734854"/>
    </source>
</evidence>
<feature type="region of interest" description="Disordered" evidence="1">
    <location>
        <begin position="191"/>
        <end position="234"/>
    </location>
</feature>
<dbReference type="PANTHER" id="PTHR35317">
    <property type="entry name" value="OS04G0629600 PROTEIN"/>
    <property type="match status" value="1"/>
</dbReference>
<organism evidence="3 4">
    <name type="scientific">Zingiber officinale</name>
    <name type="common">Ginger</name>
    <name type="synonym">Amomum zingiber</name>
    <dbReference type="NCBI Taxonomy" id="94328"/>
    <lineage>
        <taxon>Eukaryota</taxon>
        <taxon>Viridiplantae</taxon>
        <taxon>Streptophyta</taxon>
        <taxon>Embryophyta</taxon>
        <taxon>Tracheophyta</taxon>
        <taxon>Spermatophyta</taxon>
        <taxon>Magnoliopsida</taxon>
        <taxon>Liliopsida</taxon>
        <taxon>Zingiberales</taxon>
        <taxon>Zingiberaceae</taxon>
        <taxon>Zingiber</taxon>
    </lineage>
</organism>
<dbReference type="Pfam" id="PF13976">
    <property type="entry name" value="gag_pre-integrs"/>
    <property type="match status" value="1"/>
</dbReference>
<dbReference type="Pfam" id="PF14223">
    <property type="entry name" value="Retrotran_gag_2"/>
    <property type="match status" value="1"/>
</dbReference>
<dbReference type="AlphaFoldDB" id="A0A8J5EVG2"/>
<gene>
    <name evidence="3" type="ORF">ZIOFF_067468</name>
</gene>
<proteinExistence type="predicted"/>
<dbReference type="InterPro" id="IPR054722">
    <property type="entry name" value="PolX-like_BBD"/>
</dbReference>
<dbReference type="GO" id="GO:0003676">
    <property type="term" value="F:nucleic acid binding"/>
    <property type="evidence" value="ECO:0007669"/>
    <property type="project" value="InterPro"/>
</dbReference>
<feature type="compositionally biased region" description="Basic and acidic residues" evidence="1">
    <location>
        <begin position="191"/>
        <end position="203"/>
    </location>
</feature>
<dbReference type="InterPro" id="IPR001878">
    <property type="entry name" value="Znf_CCHC"/>
</dbReference>
<dbReference type="SMART" id="SM00343">
    <property type="entry name" value="ZnF_C2HC"/>
    <property type="match status" value="2"/>
</dbReference>
<dbReference type="InterPro" id="IPR025724">
    <property type="entry name" value="GAG-pre-integrase_dom"/>
</dbReference>
<dbReference type="GO" id="GO:0008270">
    <property type="term" value="F:zinc ion binding"/>
    <property type="evidence" value="ECO:0007669"/>
    <property type="project" value="InterPro"/>
</dbReference>
<comment type="caution">
    <text evidence="3">The sequence shown here is derived from an EMBL/GenBank/DDBJ whole genome shotgun (WGS) entry which is preliminary data.</text>
</comment>
<dbReference type="InterPro" id="IPR013103">
    <property type="entry name" value="RVT_2"/>
</dbReference>
<keyword evidence="4" id="KW-1185">Reference proteome</keyword>
<feature type="domain" description="CCHC-type" evidence="2">
    <location>
        <begin position="258"/>
        <end position="274"/>
    </location>
</feature>
<accession>A0A8J5EVG2</accession>
<name>A0A8J5EVG2_ZINOF</name>
<dbReference type="Pfam" id="PF07727">
    <property type="entry name" value="RVT_2"/>
    <property type="match status" value="1"/>
</dbReference>
<dbReference type="EMBL" id="JACMSC010000019">
    <property type="protein sequence ID" value="KAG6473551.1"/>
    <property type="molecule type" value="Genomic_DNA"/>
</dbReference>
<dbReference type="PANTHER" id="PTHR35317:SF36">
    <property type="match status" value="1"/>
</dbReference>
<reference evidence="3 4" key="1">
    <citation type="submission" date="2020-08" db="EMBL/GenBank/DDBJ databases">
        <title>Plant Genome Project.</title>
        <authorList>
            <person name="Zhang R.-G."/>
        </authorList>
    </citation>
    <scope>NUCLEOTIDE SEQUENCE [LARGE SCALE GENOMIC DNA]</scope>
    <source>
        <tissue evidence="3">Rhizome</tissue>
    </source>
</reference>
<evidence type="ECO:0000313" key="3">
    <source>
        <dbReference type="EMBL" id="KAG6473551.1"/>
    </source>
</evidence>
<evidence type="ECO:0000256" key="1">
    <source>
        <dbReference type="SAM" id="MobiDB-lite"/>
    </source>
</evidence>
<evidence type="ECO:0000259" key="2">
    <source>
        <dbReference type="SMART" id="SM00343"/>
    </source>
</evidence>
<dbReference type="Pfam" id="PF22936">
    <property type="entry name" value="Pol_BBD"/>
    <property type="match status" value="1"/>
</dbReference>
<feature type="region of interest" description="Disordered" evidence="1">
    <location>
        <begin position="777"/>
        <end position="809"/>
    </location>
</feature>
<sequence length="834" mass="95029">METIFISQDLWDVVKQEFETVVGEETEKQLKENIKKNATALRIIQQGVSKSIYPRIFGMKSAQEAWDVLKKEFKGADKVISIKLQNYWRNFDNLSMKENESVKDFSSRVTEIVNQIKGCGDTISEKKVVERILRSLPQKFEHIVAVIEETKDKSQLTRYELFSSLEAHEGRVNGYTNQPLEQVFQVKANLGEKKSDPRHEERGFSSSYRGSSSRKRGGSGQNHGRGYGRKPSLDVQRSGTECQICKKPGHESKSCWHRCTRCKISNHSKRDCWFKEKSEAADAKANFAKENDVEKLFYSSMDSKHSYKETWFLDRGCSHHITGNRDSFAMLDDKFSTQVELGDSKRVSIEGQGVVAVFTEGGNKKHIHDVYYSSKITHNLLSVGQIMKDGYKLIFDNDRCDIINKKNNLRVAAVKMNANGLFPFETGKLQTYALKCGDLDESYLWHLRYGHLNFKSLQLLEQKGMVTGLPTIHSKDRVCEGCIYGKMHRFPFPKTAWRARSPLELVHADICGPIRSASLAVWNWDDNDSQVPVLSDGAGTIPFADVAGPTAGTQSRMEGTDIKMVEDFKLAMMKKFEMSDLGLMRYFLGFQVKQSSGEIFISQEKYVEDLLKKFQMLSCKPVPTPMALNEKLQQEDDNEMADEKLYRSLVGSWIYLTNTRPDIVQPVSVLSRFMSKPSKVHYAAAKRVLRFLQGTMKHGLRYVKESNNDLKEEHWRLVLTIRKEMPARKEWRRRLVLAGDARGRSRQRAREKQRLVLVGDARRSGFLEAEEQIWSRRPASASTATTEKPKRATREGEEGSGEIFSHPSNITDQTNVKIAITALSIAPASAAEIR</sequence>